<keyword evidence="3 6" id="KW-0333">Golgi apparatus</keyword>
<organism evidence="8 9">
    <name type="scientific">Clunio marinus</name>
    <dbReference type="NCBI Taxonomy" id="568069"/>
    <lineage>
        <taxon>Eukaryota</taxon>
        <taxon>Metazoa</taxon>
        <taxon>Ecdysozoa</taxon>
        <taxon>Arthropoda</taxon>
        <taxon>Hexapoda</taxon>
        <taxon>Insecta</taxon>
        <taxon>Pterygota</taxon>
        <taxon>Neoptera</taxon>
        <taxon>Endopterygota</taxon>
        <taxon>Diptera</taxon>
        <taxon>Nematocera</taxon>
        <taxon>Chironomoidea</taxon>
        <taxon>Chironomidae</taxon>
        <taxon>Clunio</taxon>
    </lineage>
</organism>
<dbReference type="AlphaFoldDB" id="A0A1J1IYK0"/>
<dbReference type="Proteomes" id="UP000183832">
    <property type="component" value="Unassembled WGS sequence"/>
</dbReference>
<evidence type="ECO:0000259" key="7">
    <source>
        <dbReference type="SMART" id="SM00458"/>
    </source>
</evidence>
<evidence type="ECO:0000256" key="6">
    <source>
        <dbReference type="RuleBase" id="RU361242"/>
    </source>
</evidence>
<dbReference type="GO" id="GO:0030246">
    <property type="term" value="F:carbohydrate binding"/>
    <property type="evidence" value="ECO:0007669"/>
    <property type="project" value="UniProtKB-KW"/>
</dbReference>
<dbReference type="Pfam" id="PF00535">
    <property type="entry name" value="Glycos_transf_2"/>
    <property type="match status" value="1"/>
</dbReference>
<evidence type="ECO:0000256" key="2">
    <source>
        <dbReference type="ARBA" id="ARBA00022734"/>
    </source>
</evidence>
<evidence type="ECO:0000256" key="4">
    <source>
        <dbReference type="ARBA" id="ARBA00023157"/>
    </source>
</evidence>
<reference evidence="8 9" key="1">
    <citation type="submission" date="2015-04" db="EMBL/GenBank/DDBJ databases">
        <authorList>
            <person name="Syromyatnikov M.Y."/>
            <person name="Popov V.N."/>
        </authorList>
    </citation>
    <scope>NUCLEOTIDE SEQUENCE [LARGE SCALE GENOMIC DNA]</scope>
</reference>
<dbReference type="EMBL" id="CVRI01000064">
    <property type="protein sequence ID" value="CRL05168.1"/>
    <property type="molecule type" value="Genomic_DNA"/>
</dbReference>
<dbReference type="UniPathway" id="UPA00378"/>
<dbReference type="GO" id="GO:0004653">
    <property type="term" value="F:polypeptide N-acetylgalactosaminyltransferase activity"/>
    <property type="evidence" value="ECO:0007669"/>
    <property type="project" value="TreeGrafter"/>
</dbReference>
<dbReference type="InterPro" id="IPR029044">
    <property type="entry name" value="Nucleotide-diphossugar_trans"/>
</dbReference>
<keyword evidence="2 6" id="KW-0430">Lectin</keyword>
<keyword evidence="6" id="KW-0328">Glycosyltransferase</keyword>
<dbReference type="OrthoDB" id="3784at2759"/>
<dbReference type="GO" id="GO:0006493">
    <property type="term" value="P:protein O-linked glycosylation"/>
    <property type="evidence" value="ECO:0007669"/>
    <property type="project" value="TreeGrafter"/>
</dbReference>
<comment type="similarity">
    <text evidence="6">Belongs to the glycosyltransferase 2 family. GalNAc-T subfamily.</text>
</comment>
<dbReference type="PANTHER" id="PTHR11675:SF134">
    <property type="entry name" value="N-ACETYLGALACTOSAMINYLTRANSFERASE 4-RELATED"/>
    <property type="match status" value="1"/>
</dbReference>
<name>A0A1J1IYK0_9DIPT</name>
<dbReference type="STRING" id="568069.A0A1J1IYK0"/>
<evidence type="ECO:0000313" key="9">
    <source>
        <dbReference type="Proteomes" id="UP000183832"/>
    </source>
</evidence>
<protein>
    <recommendedName>
        <fullName evidence="6">Polypeptide N-acetylgalactosaminyltransferase</fullName>
        <ecNumber evidence="6">2.4.1.-</ecNumber>
    </recommendedName>
    <alternativeName>
        <fullName evidence="6">Protein-UDP acetylgalactosaminyltransferase</fullName>
    </alternativeName>
</protein>
<evidence type="ECO:0000256" key="5">
    <source>
        <dbReference type="ARBA" id="ARBA00023180"/>
    </source>
</evidence>
<keyword evidence="9" id="KW-1185">Reference proteome</keyword>
<proteinExistence type="inferred from homology"/>
<comment type="cofactor">
    <cofactor evidence="6">
        <name>Mn(2+)</name>
        <dbReference type="ChEBI" id="CHEBI:29035"/>
    </cofactor>
</comment>
<comment type="pathway">
    <text evidence="6">Protein modification; protein glycosylation.</text>
</comment>
<dbReference type="PROSITE" id="PS50231">
    <property type="entry name" value="RICIN_B_LECTIN"/>
    <property type="match status" value="1"/>
</dbReference>
<keyword evidence="4 6" id="KW-1015">Disulfide bond</keyword>
<evidence type="ECO:0000256" key="3">
    <source>
        <dbReference type="ARBA" id="ARBA00023034"/>
    </source>
</evidence>
<dbReference type="SMART" id="SM00458">
    <property type="entry name" value="RICIN"/>
    <property type="match status" value="1"/>
</dbReference>
<sequence length="635" mass="73736">MTLAKNKSRNERRIYEKLANGKSSENKFENNIEVSWEDEEFINYEATRIGPGEHGEPVIVSDPEELSANEEWERKEGFYVDVSNKISVNRSLPDHRPAVSENKFENNIEVSWEDEEFINYEATRIGPGEHGEPVIVSDPEELSANEEWERKEGFYVDVSNKISVNRSLPDHRPAVCKTQKYFRNLPNASVIVVFHNEIPSVLLRCLHSIYNRSPKTLLHEIVLVNDKSTFPELYEPIREHVNREFGDKVVMIENNERQGLIKARMTGAYASSGEVIIFIDSHVEVYNSWLPPLLNPLVLNPTFATAAIIDGMNHKTFTPSYSGNGYRGLFDWSFRYQYLPLRSKDKKIEGAPYELPMHVGESYAIRRDHFFYLGGYDEGLLIWNGENYELSLKLWLCSGGILAVPCSRVTHLSKTHSAYRETKEVHDFVGRNLKRVAEVWLDDYKQYFYNTDINRYKDLDPGDLTQQFEKKKSLNCKPFQYYLDEVAPEMLKYYPITPQHFANGKIQSMATEKCIGLVDNHYHIPVQLYDCDRSHGLNFILTFEQRIKADDNNDQCIESDLKLSNCVHAGIFQQWKFHFLARQISSPFNKCLTANGTEITLMKCDPNMIEQKWRWTYENKTALMDWKNSCIKTSD</sequence>
<dbReference type="Pfam" id="PF00652">
    <property type="entry name" value="Ricin_B_lectin"/>
    <property type="match status" value="1"/>
</dbReference>
<dbReference type="InterPro" id="IPR000772">
    <property type="entry name" value="Ricin_B_lectin"/>
</dbReference>
<evidence type="ECO:0000313" key="8">
    <source>
        <dbReference type="EMBL" id="CRL05168.1"/>
    </source>
</evidence>
<comment type="subcellular location">
    <subcellularLocation>
        <location evidence="1 6">Golgi apparatus membrane</location>
        <topology evidence="1 6">Single-pass type II membrane protein</topology>
    </subcellularLocation>
</comment>
<dbReference type="PANTHER" id="PTHR11675">
    <property type="entry name" value="N-ACETYLGALACTOSAMINYLTRANSFERASE"/>
    <property type="match status" value="1"/>
</dbReference>
<accession>A0A1J1IYK0</accession>
<gene>
    <name evidence="8" type="ORF">CLUMA_CG018266</name>
</gene>
<keyword evidence="6" id="KW-0464">Manganese</keyword>
<dbReference type="Gene3D" id="3.90.550.10">
    <property type="entry name" value="Spore Coat Polysaccharide Biosynthesis Protein SpsA, Chain A"/>
    <property type="match status" value="2"/>
</dbReference>
<dbReference type="InterPro" id="IPR001173">
    <property type="entry name" value="Glyco_trans_2-like"/>
</dbReference>
<dbReference type="Gene3D" id="2.80.10.50">
    <property type="match status" value="1"/>
</dbReference>
<keyword evidence="6" id="KW-0808">Transferase</keyword>
<dbReference type="InterPro" id="IPR035992">
    <property type="entry name" value="Ricin_B-like_lectins"/>
</dbReference>
<evidence type="ECO:0000256" key="1">
    <source>
        <dbReference type="ARBA" id="ARBA00004323"/>
    </source>
</evidence>
<keyword evidence="5" id="KW-0325">Glycoprotein</keyword>
<dbReference type="SUPFAM" id="SSF53448">
    <property type="entry name" value="Nucleotide-diphospho-sugar transferases"/>
    <property type="match status" value="1"/>
</dbReference>
<dbReference type="SUPFAM" id="SSF50370">
    <property type="entry name" value="Ricin B-like lectins"/>
    <property type="match status" value="1"/>
</dbReference>
<feature type="domain" description="Ricin B lectin" evidence="7">
    <location>
        <begin position="503"/>
        <end position="616"/>
    </location>
</feature>
<dbReference type="GO" id="GO:0000139">
    <property type="term" value="C:Golgi membrane"/>
    <property type="evidence" value="ECO:0007669"/>
    <property type="project" value="UniProtKB-SubCell"/>
</dbReference>
<dbReference type="EC" id="2.4.1.-" evidence="6"/>